<evidence type="ECO:0000313" key="3">
    <source>
        <dbReference type="Proteomes" id="UP000031056"/>
    </source>
</evidence>
<reference evidence="2 3" key="1">
    <citation type="journal article" date="2014" name="MBio">
        <title>The Ordospora colligata genome; evolution of extreme reduction in microsporidia and host-to-parasite horizontal gene transfer.</title>
        <authorList>
            <person name="Pombert J.-F."/>
            <person name="Haag K.L."/>
            <person name="Beidas S."/>
            <person name="Ebert D."/>
            <person name="Keeling P.J."/>
        </authorList>
    </citation>
    <scope>NUCLEOTIDE SEQUENCE [LARGE SCALE GENOMIC DNA]</scope>
    <source>
        <strain evidence="2 3">OC4</strain>
    </source>
</reference>
<dbReference type="AlphaFoldDB" id="A0A0B2UH27"/>
<evidence type="ECO:0000313" key="2">
    <source>
        <dbReference type="EMBL" id="KHN70366.1"/>
    </source>
</evidence>
<dbReference type="HOGENOM" id="CLU_1677870_0_0_1"/>
<keyword evidence="3" id="KW-1185">Reference proteome</keyword>
<feature type="compositionally biased region" description="Polar residues" evidence="1">
    <location>
        <begin position="104"/>
        <end position="114"/>
    </location>
</feature>
<feature type="region of interest" description="Disordered" evidence="1">
    <location>
        <begin position="87"/>
        <end position="119"/>
    </location>
</feature>
<dbReference type="VEuPathDB" id="MicrosporidiaDB:M896_010170"/>
<name>A0A0B2UH27_9MICR</name>
<dbReference type="RefSeq" id="XP_014564408.1">
    <property type="nucleotide sequence ID" value="XM_014708922.1"/>
</dbReference>
<dbReference type="OrthoDB" id="2195362at2759"/>
<organism evidence="2 3">
    <name type="scientific">Ordospora colligata OC4</name>
    <dbReference type="NCBI Taxonomy" id="1354746"/>
    <lineage>
        <taxon>Eukaryota</taxon>
        <taxon>Fungi</taxon>
        <taxon>Fungi incertae sedis</taxon>
        <taxon>Microsporidia</taxon>
        <taxon>Ordosporidae</taxon>
        <taxon>Ordospora</taxon>
    </lineage>
</organism>
<dbReference type="GeneID" id="26260860"/>
<dbReference type="Proteomes" id="UP000031056">
    <property type="component" value="Unassembled WGS sequence"/>
</dbReference>
<gene>
    <name evidence="2" type="ORF">M896_010170</name>
</gene>
<sequence length="164" mass="18629">MQVLTEEFEKISVKHKHQKLHTKGFSPEQIYYQIEDLCLHILQASESAITDLGLIYENTPQQIDHKCNCKDIQQDCSIYSHNNVASSTPNFIQDEDSSTSTSDQINENSLSETSLDSDDFGISREDISHMAAEDLIKILDSKARRTSNHYINDSDSSEDDSQQK</sequence>
<dbReference type="InParanoid" id="A0A0B2UH27"/>
<protein>
    <submittedName>
        <fullName evidence="2">Uncharacterized protein</fullName>
    </submittedName>
</protein>
<dbReference type="EMBL" id="JOKQ01000001">
    <property type="protein sequence ID" value="KHN70366.1"/>
    <property type="molecule type" value="Genomic_DNA"/>
</dbReference>
<proteinExistence type="predicted"/>
<comment type="caution">
    <text evidence="2">The sequence shown here is derived from an EMBL/GenBank/DDBJ whole genome shotgun (WGS) entry which is preliminary data.</text>
</comment>
<evidence type="ECO:0000256" key="1">
    <source>
        <dbReference type="SAM" id="MobiDB-lite"/>
    </source>
</evidence>
<accession>A0A0B2UH27</accession>